<dbReference type="NCBIfam" id="TIGR02666">
    <property type="entry name" value="moaA"/>
    <property type="match status" value="1"/>
</dbReference>
<dbReference type="GO" id="GO:0051539">
    <property type="term" value="F:4 iron, 4 sulfur cluster binding"/>
    <property type="evidence" value="ECO:0007669"/>
    <property type="project" value="UniProtKB-UniRule"/>
</dbReference>
<reference evidence="14 15" key="1">
    <citation type="submission" date="2018-09" db="EMBL/GenBank/DDBJ databases">
        <title>Optimization and identification of Corynebacterium falsenii FN1-14 from fish paste.</title>
        <authorList>
            <person name="Daroonpunt R."/>
            <person name="Tanasupawat S."/>
        </authorList>
    </citation>
    <scope>NUCLEOTIDE SEQUENCE [LARGE SCALE GENOMIC DNA]</scope>
    <source>
        <strain evidence="14 15">FN1-14</strain>
    </source>
</reference>
<dbReference type="EC" id="4.1.99.22" evidence="1 12"/>
<feature type="binding site" evidence="12">
    <location>
        <position position="56"/>
    </location>
    <ligand>
        <name>[4Fe-4S] cluster</name>
        <dbReference type="ChEBI" id="CHEBI:49883"/>
        <label>1</label>
        <note>4Fe-4S-S-AdoMet</note>
    </ligand>
</feature>
<keyword evidence="8 12" id="KW-0342">GTP-binding</keyword>
<comment type="caution">
    <text evidence="14">The sequence shown here is derived from an EMBL/GenBank/DDBJ whole genome shotgun (WGS) entry which is preliminary data.</text>
</comment>
<protein>
    <recommendedName>
        <fullName evidence="1 12">GTP 3',8-cyclase</fullName>
        <ecNumber evidence="1 12">4.1.99.22</ecNumber>
    </recommendedName>
    <alternativeName>
        <fullName evidence="12">Molybdenum cofactor biosynthesis protein A</fullName>
    </alternativeName>
</protein>
<dbReference type="EMBL" id="QXJK01000001">
    <property type="protein sequence ID" value="RIX36889.1"/>
    <property type="molecule type" value="Genomic_DNA"/>
</dbReference>
<dbReference type="STRING" id="1451189.CFAL_10095"/>
<feature type="binding site" evidence="12">
    <location>
        <position position="104"/>
    </location>
    <ligand>
        <name>S-adenosyl-L-methionine</name>
        <dbReference type="ChEBI" id="CHEBI:59789"/>
    </ligand>
</feature>
<keyword evidence="15" id="KW-1185">Reference proteome</keyword>
<evidence type="ECO:0000256" key="8">
    <source>
        <dbReference type="ARBA" id="ARBA00023134"/>
    </source>
</evidence>
<evidence type="ECO:0000259" key="13">
    <source>
        <dbReference type="PROSITE" id="PS51918"/>
    </source>
</evidence>
<dbReference type="InterPro" id="IPR013785">
    <property type="entry name" value="Aldolase_TIM"/>
</dbReference>
<dbReference type="SUPFAM" id="SSF102114">
    <property type="entry name" value="Radical SAM enzymes"/>
    <property type="match status" value="1"/>
</dbReference>
<evidence type="ECO:0000313" key="14">
    <source>
        <dbReference type="EMBL" id="RIX36889.1"/>
    </source>
</evidence>
<comment type="subunit">
    <text evidence="12">Monomer and homodimer.</text>
</comment>
<keyword evidence="7 12" id="KW-0411">Iron-sulfur</keyword>
<feature type="binding site" evidence="12">
    <location>
        <position position="226"/>
    </location>
    <ligand>
        <name>S-adenosyl-L-methionine</name>
        <dbReference type="ChEBI" id="CHEBI:59789"/>
    </ligand>
</feature>
<feature type="binding site" evidence="12">
    <location>
        <position position="192"/>
    </location>
    <ligand>
        <name>GTP</name>
        <dbReference type="ChEBI" id="CHEBI:37565"/>
    </ligand>
</feature>
<dbReference type="OrthoDB" id="9763993at2"/>
<dbReference type="GO" id="GO:0006777">
    <property type="term" value="P:Mo-molybdopterin cofactor biosynthetic process"/>
    <property type="evidence" value="ECO:0007669"/>
    <property type="project" value="UniProtKB-UniRule"/>
</dbReference>
<proteinExistence type="inferred from homology"/>
<dbReference type="InterPro" id="IPR010505">
    <property type="entry name" value="MoaA_twitch"/>
</dbReference>
<evidence type="ECO:0000256" key="9">
    <source>
        <dbReference type="ARBA" id="ARBA00023150"/>
    </source>
</evidence>
<dbReference type="HAMAP" id="MF_01225_B">
    <property type="entry name" value="MoaA_B"/>
    <property type="match status" value="1"/>
</dbReference>
<dbReference type="Pfam" id="PF06463">
    <property type="entry name" value="Mob_synth_C"/>
    <property type="match status" value="1"/>
</dbReference>
<feature type="binding site" evidence="12">
    <location>
        <position position="306"/>
    </location>
    <ligand>
        <name>[4Fe-4S] cluster</name>
        <dbReference type="ChEBI" id="CHEBI:49883"/>
        <label>2</label>
        <note>4Fe-4S-substrate</note>
    </ligand>
</feature>
<evidence type="ECO:0000256" key="1">
    <source>
        <dbReference type="ARBA" id="ARBA00012167"/>
    </source>
</evidence>
<dbReference type="PROSITE" id="PS01305">
    <property type="entry name" value="MOAA_NIFB_PQQE"/>
    <property type="match status" value="1"/>
</dbReference>
<dbReference type="SFLD" id="SFLDG01383">
    <property type="entry name" value="cyclic_pyranopterin_phosphate"/>
    <property type="match status" value="1"/>
</dbReference>
<evidence type="ECO:0000256" key="3">
    <source>
        <dbReference type="ARBA" id="ARBA00022691"/>
    </source>
</evidence>
<feature type="binding site" evidence="12">
    <location>
        <position position="309"/>
    </location>
    <ligand>
        <name>[4Fe-4S] cluster</name>
        <dbReference type="ChEBI" id="CHEBI:49883"/>
        <label>2</label>
        <note>4Fe-4S-substrate</note>
    </ligand>
</feature>
<evidence type="ECO:0000313" key="15">
    <source>
        <dbReference type="Proteomes" id="UP000285278"/>
    </source>
</evidence>
<dbReference type="AlphaFoldDB" id="A0A418QA94"/>
<comment type="function">
    <text evidence="12">Catalyzes the cyclization of GTP to (8S)-3',8-cyclo-7,8-dihydroguanosine 5'-triphosphate.</text>
</comment>
<keyword evidence="4 12" id="KW-0479">Metal-binding</keyword>
<feature type="binding site" evidence="12">
    <location>
        <position position="323"/>
    </location>
    <ligand>
        <name>[4Fe-4S] cluster</name>
        <dbReference type="ChEBI" id="CHEBI:49883"/>
        <label>2</label>
        <note>4Fe-4S-substrate</note>
    </ligand>
</feature>
<keyword evidence="10 12" id="KW-0456">Lyase</keyword>
<keyword evidence="6 12" id="KW-0408">Iron</keyword>
<feature type="binding site" evidence="12">
    <location>
        <position position="100"/>
    </location>
    <ligand>
        <name>GTP</name>
        <dbReference type="ChEBI" id="CHEBI:37565"/>
    </ligand>
</feature>
<dbReference type="SFLD" id="SFLDS00029">
    <property type="entry name" value="Radical_SAM"/>
    <property type="match status" value="1"/>
</dbReference>
<dbReference type="Pfam" id="PF04055">
    <property type="entry name" value="Radical_SAM"/>
    <property type="match status" value="1"/>
</dbReference>
<dbReference type="InterPro" id="IPR013483">
    <property type="entry name" value="MoaA"/>
</dbReference>
<dbReference type="GO" id="GO:0061798">
    <property type="term" value="F:GTP 3',8'-cyclase activity"/>
    <property type="evidence" value="ECO:0007669"/>
    <property type="project" value="UniProtKB-UniRule"/>
</dbReference>
<feature type="binding site" evidence="12">
    <location>
        <begin position="311"/>
        <end position="313"/>
    </location>
    <ligand>
        <name>GTP</name>
        <dbReference type="ChEBI" id="CHEBI:37565"/>
    </ligand>
</feature>
<dbReference type="GO" id="GO:1904047">
    <property type="term" value="F:S-adenosyl-L-methionine binding"/>
    <property type="evidence" value="ECO:0007669"/>
    <property type="project" value="UniProtKB-UniRule"/>
</dbReference>
<evidence type="ECO:0000256" key="7">
    <source>
        <dbReference type="ARBA" id="ARBA00023014"/>
    </source>
</evidence>
<dbReference type="SMART" id="SM00729">
    <property type="entry name" value="Elp3"/>
    <property type="match status" value="1"/>
</dbReference>
<feature type="binding site" evidence="12">
    <location>
        <position position="49"/>
    </location>
    <ligand>
        <name>GTP</name>
        <dbReference type="ChEBI" id="CHEBI:37565"/>
    </ligand>
</feature>
<accession>A0A418QA94</accession>
<dbReference type="InterPro" id="IPR007197">
    <property type="entry name" value="rSAM"/>
</dbReference>
<evidence type="ECO:0000256" key="12">
    <source>
        <dbReference type="HAMAP-Rule" id="MF_01225"/>
    </source>
</evidence>
<feature type="binding site" evidence="12">
    <location>
        <position position="155"/>
    </location>
    <ligand>
        <name>S-adenosyl-L-methionine</name>
        <dbReference type="ChEBI" id="CHEBI:59789"/>
    </ligand>
</feature>
<comment type="catalytic activity">
    <reaction evidence="11 12">
        <text>GTP + AH2 + S-adenosyl-L-methionine = (8S)-3',8-cyclo-7,8-dihydroguanosine 5'-triphosphate + 5'-deoxyadenosine + L-methionine + A + H(+)</text>
        <dbReference type="Rhea" id="RHEA:49576"/>
        <dbReference type="ChEBI" id="CHEBI:13193"/>
        <dbReference type="ChEBI" id="CHEBI:15378"/>
        <dbReference type="ChEBI" id="CHEBI:17319"/>
        <dbReference type="ChEBI" id="CHEBI:17499"/>
        <dbReference type="ChEBI" id="CHEBI:37565"/>
        <dbReference type="ChEBI" id="CHEBI:57844"/>
        <dbReference type="ChEBI" id="CHEBI:59789"/>
        <dbReference type="ChEBI" id="CHEBI:131766"/>
        <dbReference type="EC" id="4.1.99.22"/>
    </reaction>
</comment>
<evidence type="ECO:0000256" key="6">
    <source>
        <dbReference type="ARBA" id="ARBA00023004"/>
    </source>
</evidence>
<evidence type="ECO:0000256" key="4">
    <source>
        <dbReference type="ARBA" id="ARBA00022723"/>
    </source>
</evidence>
<name>A0A418QA94_9CORY</name>
<dbReference type="InterPro" id="IPR006638">
    <property type="entry name" value="Elp3/MiaA/NifB-like_rSAM"/>
</dbReference>
<comment type="cofactor">
    <cofactor evidence="12">
        <name>[4Fe-4S] cluster</name>
        <dbReference type="ChEBI" id="CHEBI:49883"/>
    </cofactor>
    <text evidence="12">Binds 2 [4Fe-4S] clusters. Binds 1 [4Fe-4S] cluster coordinated with 3 cysteines and an exchangeable S-adenosyl-L-methionine and 1 [4Fe-4S] cluster coordinated with 3 cysteines and the GTP-derived substrate.</text>
</comment>
<dbReference type="GO" id="GO:0005525">
    <property type="term" value="F:GTP binding"/>
    <property type="evidence" value="ECO:0007669"/>
    <property type="project" value="UniProtKB-UniRule"/>
</dbReference>
<dbReference type="SFLD" id="SFLDG01067">
    <property type="entry name" value="SPASM/twitch_domain_containing"/>
    <property type="match status" value="1"/>
</dbReference>
<dbReference type="InterPro" id="IPR058240">
    <property type="entry name" value="rSAM_sf"/>
</dbReference>
<evidence type="ECO:0000256" key="5">
    <source>
        <dbReference type="ARBA" id="ARBA00022741"/>
    </source>
</evidence>
<dbReference type="PROSITE" id="PS51918">
    <property type="entry name" value="RADICAL_SAM"/>
    <property type="match status" value="1"/>
</dbReference>
<organism evidence="14 15">
    <name type="scientific">Corynebacterium falsenii</name>
    <dbReference type="NCBI Taxonomy" id="108486"/>
    <lineage>
        <taxon>Bacteria</taxon>
        <taxon>Bacillati</taxon>
        <taxon>Actinomycetota</taxon>
        <taxon>Actinomycetes</taxon>
        <taxon>Mycobacteriales</taxon>
        <taxon>Corynebacteriaceae</taxon>
        <taxon>Corynebacterium</taxon>
    </lineage>
</organism>
<feature type="binding site" evidence="12">
    <location>
        <position position="63"/>
    </location>
    <ligand>
        <name>[4Fe-4S] cluster</name>
        <dbReference type="ChEBI" id="CHEBI:49883"/>
        <label>1</label>
        <note>4Fe-4S-S-AdoMet</note>
    </ligand>
</feature>
<dbReference type="PANTHER" id="PTHR22960:SF0">
    <property type="entry name" value="MOLYBDENUM COFACTOR BIOSYNTHESIS PROTEIN 1"/>
    <property type="match status" value="1"/>
</dbReference>
<dbReference type="CDD" id="cd01335">
    <property type="entry name" value="Radical_SAM"/>
    <property type="match status" value="1"/>
</dbReference>
<keyword evidence="2 12" id="KW-0004">4Fe-4S</keyword>
<feature type="binding site" evidence="12">
    <location>
        <position position="131"/>
    </location>
    <ligand>
        <name>GTP</name>
        <dbReference type="ChEBI" id="CHEBI:37565"/>
    </ligand>
</feature>
<dbReference type="GO" id="GO:0061799">
    <property type="term" value="F:cyclic pyranopterin monophosphate synthase activity"/>
    <property type="evidence" value="ECO:0007669"/>
    <property type="project" value="TreeGrafter"/>
</dbReference>
<dbReference type="CDD" id="cd21117">
    <property type="entry name" value="Twitch_MoaA"/>
    <property type="match status" value="1"/>
</dbReference>
<dbReference type="InterPro" id="IPR000385">
    <property type="entry name" value="MoaA_NifB_PqqE_Fe-S-bd_CS"/>
</dbReference>
<comment type="pathway">
    <text evidence="12">Cofactor biosynthesis; molybdopterin biosynthesis.</text>
</comment>
<evidence type="ECO:0000256" key="10">
    <source>
        <dbReference type="ARBA" id="ARBA00023239"/>
    </source>
</evidence>
<dbReference type="UniPathway" id="UPA00344"/>
<dbReference type="Proteomes" id="UP000285278">
    <property type="component" value="Unassembled WGS sequence"/>
</dbReference>
<dbReference type="SFLD" id="SFLDG01386">
    <property type="entry name" value="main_SPASM_domain-containing"/>
    <property type="match status" value="1"/>
</dbReference>
<keyword evidence="9 12" id="KW-0501">Molybdenum cofactor biosynthesis</keyword>
<keyword evidence="3 12" id="KW-0949">S-adenosyl-L-methionine</keyword>
<gene>
    <name evidence="12 14" type="primary">moaA</name>
    <name evidence="14" type="ORF">D3M95_01420</name>
</gene>
<evidence type="ECO:0000256" key="11">
    <source>
        <dbReference type="ARBA" id="ARBA00048697"/>
    </source>
</evidence>
<dbReference type="PANTHER" id="PTHR22960">
    <property type="entry name" value="MOLYBDOPTERIN COFACTOR SYNTHESIS PROTEIN A"/>
    <property type="match status" value="1"/>
</dbReference>
<comment type="similarity">
    <text evidence="12">Belongs to the radical SAM superfamily. MoaA family.</text>
</comment>
<feature type="binding site" evidence="12">
    <location>
        <position position="62"/>
    </location>
    <ligand>
        <name>S-adenosyl-L-methionine</name>
        <dbReference type="ChEBI" id="CHEBI:59789"/>
    </ligand>
</feature>
<dbReference type="GO" id="GO:0046872">
    <property type="term" value="F:metal ion binding"/>
    <property type="evidence" value="ECO:0007669"/>
    <property type="project" value="UniProtKB-KW"/>
</dbReference>
<dbReference type="Gene3D" id="3.20.20.70">
    <property type="entry name" value="Aldolase class I"/>
    <property type="match status" value="1"/>
</dbReference>
<feature type="binding site" evidence="12">
    <location>
        <position position="60"/>
    </location>
    <ligand>
        <name>[4Fe-4S] cluster</name>
        <dbReference type="ChEBI" id="CHEBI:49883"/>
        <label>1</label>
        <note>4Fe-4S-S-AdoMet</note>
    </ligand>
</feature>
<sequence>MQRARPIYRLSAHPPSAHRRSAGGVPAVVSPTAPRLLADQFGRVADDLRISLIDKCNLRCTYCMPAEGMEWLPTGDLLTAEEAVRLADIGVRTFGVKDIRFTGGEPLVRKDLADIIAGVRELHPGVSIALTTNALGLDKRIDSLVRAGLTRINVSLDTIRRDTFATITRRDRLDQVVSGIDAARRAGLAPIKVNAVMMRGLNDGQAPELLQWCLDRDLQLRFIEQMPLDADRHWARENLVSAQEIRDSLATRFDLSPHPAPRGSAPAQLWDVRRTTGADTAATNETTDTEVLGQVGIIASVTESFCAACSRTRITADGKIRTCLFSQTETDLLGLLRGGASDDEIADTWQAAMWNKPRAYGSNEVTLNSPEYVQPERTMSAIGG</sequence>
<keyword evidence="5 12" id="KW-0547">Nucleotide-binding</keyword>
<dbReference type="InterPro" id="IPR050105">
    <property type="entry name" value="MoCo_biosynth_MoaA/MoaC"/>
</dbReference>
<dbReference type="InterPro" id="IPR040064">
    <property type="entry name" value="MoaA-like"/>
</dbReference>
<feature type="domain" description="Radical SAM core" evidence="13">
    <location>
        <begin position="40"/>
        <end position="258"/>
    </location>
</feature>
<evidence type="ECO:0000256" key="2">
    <source>
        <dbReference type="ARBA" id="ARBA00022485"/>
    </source>
</evidence>